<keyword evidence="8" id="KW-1185">Reference proteome</keyword>
<feature type="transmembrane region" description="Helical" evidence="6">
    <location>
        <begin position="54"/>
        <end position="77"/>
    </location>
</feature>
<dbReference type="InterPro" id="IPR036259">
    <property type="entry name" value="MFS_trans_sf"/>
</dbReference>
<evidence type="ECO:0000313" key="7">
    <source>
        <dbReference type="EMBL" id="RSL70833.1"/>
    </source>
</evidence>
<evidence type="ECO:0000256" key="1">
    <source>
        <dbReference type="ARBA" id="ARBA00004141"/>
    </source>
</evidence>
<evidence type="ECO:0000256" key="6">
    <source>
        <dbReference type="SAM" id="Phobius"/>
    </source>
</evidence>
<dbReference type="AlphaFoldDB" id="A0A428R0B0"/>
<dbReference type="OrthoDB" id="194139at2759"/>
<evidence type="ECO:0000256" key="4">
    <source>
        <dbReference type="ARBA" id="ARBA00023136"/>
    </source>
</evidence>
<keyword evidence="5" id="KW-0325">Glycoprotein</keyword>
<gene>
    <name evidence="7" type="ORF">CEP54_001656</name>
</gene>
<evidence type="ECO:0000256" key="2">
    <source>
        <dbReference type="ARBA" id="ARBA00022692"/>
    </source>
</evidence>
<dbReference type="EMBL" id="NKCI01000008">
    <property type="protein sequence ID" value="RSL70833.1"/>
    <property type="molecule type" value="Genomic_DNA"/>
</dbReference>
<dbReference type="InterPro" id="IPR011701">
    <property type="entry name" value="MFS"/>
</dbReference>
<dbReference type="Proteomes" id="UP000288168">
    <property type="component" value="Unassembled WGS sequence"/>
</dbReference>
<dbReference type="PANTHER" id="PTHR23507">
    <property type="entry name" value="ZGC:174356"/>
    <property type="match status" value="1"/>
</dbReference>
<accession>A0A428R0B0</accession>
<keyword evidence="4 6" id="KW-0472">Membrane</keyword>
<keyword evidence="3 6" id="KW-1133">Transmembrane helix</keyword>
<evidence type="ECO:0000313" key="8">
    <source>
        <dbReference type="Proteomes" id="UP000288168"/>
    </source>
</evidence>
<feature type="transmembrane region" description="Helical" evidence="6">
    <location>
        <begin position="83"/>
        <end position="108"/>
    </location>
</feature>
<reference evidence="7 8" key="1">
    <citation type="submission" date="2017-06" db="EMBL/GenBank/DDBJ databases">
        <title>Comparative genomic analysis of Ambrosia Fusariam Clade fungi.</title>
        <authorList>
            <person name="Stajich J.E."/>
            <person name="Carrillo J."/>
            <person name="Kijimoto T."/>
            <person name="Eskalen A."/>
            <person name="O'Donnell K."/>
            <person name="Kasson M."/>
        </authorList>
    </citation>
    <scope>NUCLEOTIDE SEQUENCE [LARGE SCALE GENOMIC DNA]</scope>
    <source>
        <strain evidence="7 8">NRRL62584</strain>
    </source>
</reference>
<keyword evidence="2 6" id="KW-0812">Transmembrane</keyword>
<comment type="subcellular location">
    <subcellularLocation>
        <location evidence="1">Membrane</location>
        <topology evidence="1">Multi-pass membrane protein</topology>
    </subcellularLocation>
</comment>
<proteinExistence type="predicted"/>
<name>A0A428R0B0_9HYPO</name>
<evidence type="ECO:0000256" key="5">
    <source>
        <dbReference type="ARBA" id="ARBA00023180"/>
    </source>
</evidence>
<dbReference type="GO" id="GO:0022857">
    <property type="term" value="F:transmembrane transporter activity"/>
    <property type="evidence" value="ECO:0007669"/>
    <property type="project" value="InterPro"/>
</dbReference>
<evidence type="ECO:0000256" key="3">
    <source>
        <dbReference type="ARBA" id="ARBA00022989"/>
    </source>
</evidence>
<dbReference type="SUPFAM" id="SSF103473">
    <property type="entry name" value="MFS general substrate transporter"/>
    <property type="match status" value="1"/>
</dbReference>
<dbReference type="Gene3D" id="1.20.1250.20">
    <property type="entry name" value="MFS general substrate transporter like domains"/>
    <property type="match status" value="1"/>
</dbReference>
<feature type="transmembrane region" description="Helical" evidence="6">
    <location>
        <begin position="20"/>
        <end position="42"/>
    </location>
</feature>
<dbReference type="GO" id="GO:0016020">
    <property type="term" value="C:membrane"/>
    <property type="evidence" value="ECO:0007669"/>
    <property type="project" value="UniProtKB-SubCell"/>
</dbReference>
<sequence length="193" mass="20545">MDDELLPEEECRAEDVQQELNTIVMGILISVTVSGALVAFPLGILADRVGRVPILSLSILSMLLSQAYAMIVCWQWKKIPVEALWGLGVPLLLGGGRSVAEAMVFAIIADVVPDKKSEIASSLARVHSSSSLGSQIATLRAFHVSVPTRAYAAMPDDATCPTVSSLAICPGAAFFFVFLAFDSIADLQLAVLR</sequence>
<protein>
    <recommendedName>
        <fullName evidence="9">Major facilitator superfamily (MFS) profile domain-containing protein</fullName>
    </recommendedName>
</protein>
<evidence type="ECO:0008006" key="9">
    <source>
        <dbReference type="Google" id="ProtNLM"/>
    </source>
</evidence>
<dbReference type="PANTHER" id="PTHR23507:SF1">
    <property type="entry name" value="FI18259P1-RELATED"/>
    <property type="match status" value="1"/>
</dbReference>
<dbReference type="Pfam" id="PF07690">
    <property type="entry name" value="MFS_1"/>
    <property type="match status" value="1"/>
</dbReference>
<organism evidence="7 8">
    <name type="scientific">Fusarium duplospermum</name>
    <dbReference type="NCBI Taxonomy" id="1325734"/>
    <lineage>
        <taxon>Eukaryota</taxon>
        <taxon>Fungi</taxon>
        <taxon>Dikarya</taxon>
        <taxon>Ascomycota</taxon>
        <taxon>Pezizomycotina</taxon>
        <taxon>Sordariomycetes</taxon>
        <taxon>Hypocreomycetidae</taxon>
        <taxon>Hypocreales</taxon>
        <taxon>Nectriaceae</taxon>
        <taxon>Fusarium</taxon>
        <taxon>Fusarium solani species complex</taxon>
    </lineage>
</organism>
<comment type="caution">
    <text evidence="7">The sequence shown here is derived from an EMBL/GenBank/DDBJ whole genome shotgun (WGS) entry which is preliminary data.</text>
</comment>